<keyword evidence="6" id="KW-1185">Reference proteome</keyword>
<dbReference type="Pfam" id="PF00043">
    <property type="entry name" value="GST_C"/>
    <property type="match status" value="1"/>
</dbReference>
<gene>
    <name evidence="5" type="ORF">B0H17DRAFT_928596</name>
</gene>
<dbReference type="GO" id="GO:0043295">
    <property type="term" value="F:glutathione binding"/>
    <property type="evidence" value="ECO:0007669"/>
    <property type="project" value="TreeGrafter"/>
</dbReference>
<dbReference type="SUPFAM" id="SSF47616">
    <property type="entry name" value="GST C-terminal domain-like"/>
    <property type="match status" value="1"/>
</dbReference>
<dbReference type="InterPro" id="IPR036282">
    <property type="entry name" value="Glutathione-S-Trfase_C_sf"/>
</dbReference>
<evidence type="ECO:0000313" key="6">
    <source>
        <dbReference type="Proteomes" id="UP001221757"/>
    </source>
</evidence>
<dbReference type="GO" id="GO:0004364">
    <property type="term" value="F:glutathione transferase activity"/>
    <property type="evidence" value="ECO:0007669"/>
    <property type="project" value="UniProtKB-EC"/>
</dbReference>
<dbReference type="GO" id="GO:0006749">
    <property type="term" value="P:glutathione metabolic process"/>
    <property type="evidence" value="ECO:0007669"/>
    <property type="project" value="TreeGrafter"/>
</dbReference>
<proteinExistence type="predicted"/>
<dbReference type="AlphaFoldDB" id="A0AAD7DQ93"/>
<dbReference type="InterPro" id="IPR010987">
    <property type="entry name" value="Glutathione-S-Trfase_C-like"/>
</dbReference>
<dbReference type="EMBL" id="JARKIE010000031">
    <property type="protein sequence ID" value="KAJ7697160.1"/>
    <property type="molecule type" value="Genomic_DNA"/>
</dbReference>
<feature type="non-terminal residue" evidence="5">
    <location>
        <position position="1"/>
    </location>
</feature>
<dbReference type="PANTHER" id="PTHR43900">
    <property type="entry name" value="GLUTATHIONE S-TRANSFERASE RHO"/>
    <property type="match status" value="1"/>
</dbReference>
<accession>A0AAD7DQ93</accession>
<sequence length="81" mass="8793">LSATLEVYEGILEKHKFLVGDGFTLVDLFHVAFGAPLASAGRDLMTSMGPNVACWWNDIITRPSWVGLESGIKSTAPNLRC</sequence>
<comment type="caution">
    <text evidence="5">The sequence shown here is derived from an EMBL/GenBank/DDBJ whole genome shotgun (WGS) entry which is preliminary data.</text>
</comment>
<dbReference type="InterPro" id="IPR004046">
    <property type="entry name" value="GST_C"/>
</dbReference>
<dbReference type="PANTHER" id="PTHR43900:SF3">
    <property type="entry name" value="GLUTATHIONE S-TRANSFERASE RHO"/>
    <property type="match status" value="1"/>
</dbReference>
<dbReference type="Gene3D" id="1.20.1050.10">
    <property type="match status" value="1"/>
</dbReference>
<dbReference type="GO" id="GO:0005737">
    <property type="term" value="C:cytoplasm"/>
    <property type="evidence" value="ECO:0007669"/>
    <property type="project" value="TreeGrafter"/>
</dbReference>
<name>A0AAD7DQ93_MYCRO</name>
<dbReference type="PROSITE" id="PS50405">
    <property type="entry name" value="GST_CTER"/>
    <property type="match status" value="1"/>
</dbReference>
<evidence type="ECO:0000313" key="5">
    <source>
        <dbReference type="EMBL" id="KAJ7697160.1"/>
    </source>
</evidence>
<evidence type="ECO:0000259" key="4">
    <source>
        <dbReference type="PROSITE" id="PS50405"/>
    </source>
</evidence>
<dbReference type="Proteomes" id="UP001221757">
    <property type="component" value="Unassembled WGS sequence"/>
</dbReference>
<evidence type="ECO:0000256" key="1">
    <source>
        <dbReference type="ARBA" id="ARBA00012452"/>
    </source>
</evidence>
<organism evidence="5 6">
    <name type="scientific">Mycena rosella</name>
    <name type="common">Pink bonnet</name>
    <name type="synonym">Agaricus rosellus</name>
    <dbReference type="NCBI Taxonomy" id="1033263"/>
    <lineage>
        <taxon>Eukaryota</taxon>
        <taxon>Fungi</taxon>
        <taxon>Dikarya</taxon>
        <taxon>Basidiomycota</taxon>
        <taxon>Agaricomycotina</taxon>
        <taxon>Agaricomycetes</taxon>
        <taxon>Agaricomycetidae</taxon>
        <taxon>Agaricales</taxon>
        <taxon>Marasmiineae</taxon>
        <taxon>Mycenaceae</taxon>
        <taxon>Mycena</taxon>
    </lineage>
</organism>
<feature type="domain" description="GST C-terminal" evidence="4">
    <location>
        <begin position="1"/>
        <end position="79"/>
    </location>
</feature>
<comment type="catalytic activity">
    <reaction evidence="3">
        <text>RX + glutathione = an S-substituted glutathione + a halide anion + H(+)</text>
        <dbReference type="Rhea" id="RHEA:16437"/>
        <dbReference type="ChEBI" id="CHEBI:15378"/>
        <dbReference type="ChEBI" id="CHEBI:16042"/>
        <dbReference type="ChEBI" id="CHEBI:17792"/>
        <dbReference type="ChEBI" id="CHEBI:57925"/>
        <dbReference type="ChEBI" id="CHEBI:90779"/>
        <dbReference type="EC" id="2.5.1.18"/>
    </reaction>
</comment>
<protein>
    <recommendedName>
        <fullName evidence="1">glutathione transferase</fullName>
        <ecNumber evidence="1">2.5.1.18</ecNumber>
    </recommendedName>
</protein>
<keyword evidence="2" id="KW-0808">Transferase</keyword>
<evidence type="ECO:0000256" key="2">
    <source>
        <dbReference type="ARBA" id="ARBA00022679"/>
    </source>
</evidence>
<evidence type="ECO:0000256" key="3">
    <source>
        <dbReference type="ARBA" id="ARBA00047960"/>
    </source>
</evidence>
<dbReference type="EC" id="2.5.1.18" evidence="1"/>
<reference evidence="5" key="1">
    <citation type="submission" date="2023-03" db="EMBL/GenBank/DDBJ databases">
        <title>Massive genome expansion in bonnet fungi (Mycena s.s.) driven by repeated elements and novel gene families across ecological guilds.</title>
        <authorList>
            <consortium name="Lawrence Berkeley National Laboratory"/>
            <person name="Harder C.B."/>
            <person name="Miyauchi S."/>
            <person name="Viragh M."/>
            <person name="Kuo A."/>
            <person name="Thoen E."/>
            <person name="Andreopoulos B."/>
            <person name="Lu D."/>
            <person name="Skrede I."/>
            <person name="Drula E."/>
            <person name="Henrissat B."/>
            <person name="Morin E."/>
            <person name="Kohler A."/>
            <person name="Barry K."/>
            <person name="LaButti K."/>
            <person name="Morin E."/>
            <person name="Salamov A."/>
            <person name="Lipzen A."/>
            <person name="Mereny Z."/>
            <person name="Hegedus B."/>
            <person name="Baldrian P."/>
            <person name="Stursova M."/>
            <person name="Weitz H."/>
            <person name="Taylor A."/>
            <person name="Grigoriev I.V."/>
            <person name="Nagy L.G."/>
            <person name="Martin F."/>
            <person name="Kauserud H."/>
        </authorList>
    </citation>
    <scope>NUCLEOTIDE SEQUENCE</scope>
    <source>
        <strain evidence="5">CBHHK067</strain>
    </source>
</reference>